<feature type="compositionally biased region" description="Acidic residues" evidence="5">
    <location>
        <begin position="144"/>
        <end position="184"/>
    </location>
</feature>
<feature type="compositionally biased region" description="Basic and acidic residues" evidence="5">
    <location>
        <begin position="267"/>
        <end position="279"/>
    </location>
</feature>
<evidence type="ECO:0000256" key="3">
    <source>
        <dbReference type="ARBA" id="ARBA00023089"/>
    </source>
</evidence>
<accession>A0ABC8X007</accession>
<feature type="compositionally biased region" description="Basic and acidic residues" evidence="5">
    <location>
        <begin position="185"/>
        <end position="194"/>
    </location>
</feature>
<feature type="compositionally biased region" description="Basic and acidic residues" evidence="5">
    <location>
        <begin position="673"/>
        <end position="699"/>
    </location>
</feature>
<dbReference type="Proteomes" id="UP001497457">
    <property type="component" value="Chromosome 13rd"/>
</dbReference>
<feature type="compositionally biased region" description="Pro residues" evidence="5">
    <location>
        <begin position="1"/>
        <end position="11"/>
    </location>
</feature>
<feature type="compositionally biased region" description="Acidic residues" evidence="5">
    <location>
        <begin position="106"/>
        <end position="130"/>
    </location>
</feature>
<keyword evidence="3 4" id="KW-0287">Flowering</keyword>
<sequence length="803" mass="90136">MPPPPPMPQPGPDREPPAEMTAEELEAAVAALPGKRDALREAFDRLAACSPSSLPFAWADIDAHVSSLQSSISLRVRQVRALEAARPSPAATAPGETRGDGTGVNVEEEEEEDEEVVEVEEEVEEEEEEVLEVVEEIEEGVFEVEEEVQGEEEEVLEVEEFVEQAEEEEKADEEMQEGDGDETDDKISKDGKDEEATDEVLQEEEVTEVADNRFSNDMKDDKEAIGEEQAADEEMQVDSEEMQSTEDAEKASVEKEDANMDEEQSTEDAKNASQDKEDANMEEEQSTEDAKNASRDKEDVSMEDEQDTDIGEVVTKKASATQGKEDEACGEEKEEQESHEEEAAKNVAKEEAVVANEASQEQGNQALPGGFSDHSAACANMDAQSLVKFLFTTRLNLELHAALHRAPDAAALALDIVELFLHDKMLKTNTAWVNCVGLIRMVPVVVTELSADTIEQAKQVAKDWKEIIDSPECCTVLGILASWGLLYFLISYNIASEFETKEIFRLFATMPRKQQKMNYAMLFKDLQLTDKIPELMDYLIENGQQMDVLYWARVFNLVDKYPPVSLLQGYVEKAKQTASMTHQSLSAVIKELDNLRRAQVLAEKQITDSSLSASIRAEISDLLEEFGKRKKNLAKSYTSSTSNSQRENQSNKKHKKDQDHKGQERQQQGKQSKLGEKLDKKLDKPQQKQQQKQEDKPQEKQQQSNQQHVKQKQQQSKQQHAKRPRQHTPKLSAWASPMVQNAPLRDHFGHPPYAAIHGVYHGYPAQPGWPGVPCVPPFAPQLGGPEYIMPFNPFNPHPEFYPW</sequence>
<dbReference type="InterPro" id="IPR012474">
    <property type="entry name" value="Frigida"/>
</dbReference>
<evidence type="ECO:0000313" key="7">
    <source>
        <dbReference type="Proteomes" id="UP001497457"/>
    </source>
</evidence>
<feature type="region of interest" description="Disordered" evidence="5">
    <location>
        <begin position="634"/>
        <end position="731"/>
    </location>
</feature>
<feature type="compositionally biased region" description="Acidic residues" evidence="5">
    <location>
        <begin position="301"/>
        <end position="310"/>
    </location>
</feature>
<reference evidence="6 7" key="2">
    <citation type="submission" date="2024-10" db="EMBL/GenBank/DDBJ databases">
        <authorList>
            <person name="Ryan C."/>
        </authorList>
    </citation>
    <scope>NUCLEOTIDE SEQUENCE [LARGE SCALE GENOMIC DNA]</scope>
</reference>
<dbReference type="PANTHER" id="PTHR31791">
    <property type="entry name" value="FRIGIDA-LIKE PROTEIN 3-RELATED"/>
    <property type="match status" value="1"/>
</dbReference>
<organism evidence="6 7">
    <name type="scientific">Urochloa decumbens</name>
    <dbReference type="NCBI Taxonomy" id="240449"/>
    <lineage>
        <taxon>Eukaryota</taxon>
        <taxon>Viridiplantae</taxon>
        <taxon>Streptophyta</taxon>
        <taxon>Embryophyta</taxon>
        <taxon>Tracheophyta</taxon>
        <taxon>Spermatophyta</taxon>
        <taxon>Magnoliopsida</taxon>
        <taxon>Liliopsida</taxon>
        <taxon>Poales</taxon>
        <taxon>Poaceae</taxon>
        <taxon>PACMAD clade</taxon>
        <taxon>Panicoideae</taxon>
        <taxon>Panicodae</taxon>
        <taxon>Paniceae</taxon>
        <taxon>Melinidinae</taxon>
        <taxon>Urochloa</taxon>
    </lineage>
</organism>
<feature type="compositionally biased region" description="Acidic residues" evidence="5">
    <location>
        <begin position="229"/>
        <end position="246"/>
    </location>
</feature>
<feature type="compositionally biased region" description="Basic and acidic residues" evidence="5">
    <location>
        <begin position="288"/>
        <end position="300"/>
    </location>
</feature>
<evidence type="ECO:0000256" key="1">
    <source>
        <dbReference type="ARBA" id="ARBA00008956"/>
    </source>
</evidence>
<feature type="compositionally biased region" description="Basic and acidic residues" evidence="5">
    <location>
        <begin position="247"/>
        <end position="258"/>
    </location>
</feature>
<dbReference type="EMBL" id="OZ075123">
    <property type="protein sequence ID" value="CAL4917779.1"/>
    <property type="molecule type" value="Genomic_DNA"/>
</dbReference>
<dbReference type="Pfam" id="PF07899">
    <property type="entry name" value="Frigida"/>
    <property type="match status" value="1"/>
</dbReference>
<gene>
    <name evidence="6" type="ORF">URODEC1_LOCUS18778</name>
</gene>
<feature type="region of interest" description="Disordered" evidence="5">
    <location>
        <begin position="144"/>
        <end position="348"/>
    </location>
</feature>
<feature type="compositionally biased region" description="Basic residues" evidence="5">
    <location>
        <begin position="719"/>
        <end position="728"/>
    </location>
</feature>
<feature type="region of interest" description="Disordered" evidence="5">
    <location>
        <begin position="84"/>
        <end position="130"/>
    </location>
</feature>
<dbReference type="GO" id="GO:0009908">
    <property type="term" value="P:flower development"/>
    <property type="evidence" value="ECO:0007669"/>
    <property type="project" value="UniProtKB-KW"/>
</dbReference>
<keyword evidence="7" id="KW-1185">Reference proteome</keyword>
<dbReference type="AlphaFoldDB" id="A0ABC8X007"/>
<feature type="compositionally biased region" description="Polar residues" evidence="5">
    <location>
        <begin position="635"/>
        <end position="647"/>
    </location>
</feature>
<feature type="compositionally biased region" description="Low complexity" evidence="5">
    <location>
        <begin position="700"/>
        <end position="718"/>
    </location>
</feature>
<proteinExistence type="inferred from homology"/>
<evidence type="ECO:0000256" key="2">
    <source>
        <dbReference type="ARBA" id="ARBA00022782"/>
    </source>
</evidence>
<evidence type="ECO:0000256" key="5">
    <source>
        <dbReference type="SAM" id="MobiDB-lite"/>
    </source>
</evidence>
<feature type="compositionally biased region" description="Acidic residues" evidence="5">
    <location>
        <begin position="195"/>
        <end position="208"/>
    </location>
</feature>
<name>A0ABC8X007_9POAL</name>
<reference evidence="7" key="1">
    <citation type="submission" date="2024-06" db="EMBL/GenBank/DDBJ databases">
        <authorList>
            <person name="Ryan C."/>
        </authorList>
    </citation>
    <scope>NUCLEOTIDE SEQUENCE [LARGE SCALE GENOMIC DNA]</scope>
</reference>
<feature type="region of interest" description="Disordered" evidence="5">
    <location>
        <begin position="1"/>
        <end position="21"/>
    </location>
</feature>
<evidence type="ECO:0000313" key="6">
    <source>
        <dbReference type="EMBL" id="CAL4917779.1"/>
    </source>
</evidence>
<dbReference type="PANTHER" id="PTHR31791:SF47">
    <property type="entry name" value="INACTIVE FRIGIDA-LIKE PROTEIN 2"/>
    <property type="match status" value="1"/>
</dbReference>
<keyword evidence="4" id="KW-0217">Developmental protein</keyword>
<dbReference type="GO" id="GO:0030154">
    <property type="term" value="P:cell differentiation"/>
    <property type="evidence" value="ECO:0007669"/>
    <property type="project" value="UniProtKB-KW"/>
</dbReference>
<comment type="similarity">
    <text evidence="1 4">Belongs to the Frigida family.</text>
</comment>
<keyword evidence="2 4" id="KW-0221">Differentiation</keyword>
<feature type="compositionally biased region" description="Basic and acidic residues" evidence="5">
    <location>
        <begin position="210"/>
        <end position="225"/>
    </location>
</feature>
<evidence type="ECO:0000256" key="4">
    <source>
        <dbReference type="RuleBase" id="RU364012"/>
    </source>
</evidence>
<protein>
    <recommendedName>
        <fullName evidence="4">FRIGIDA-like protein</fullName>
    </recommendedName>
</protein>